<reference evidence="2 3" key="1">
    <citation type="journal article" date="2016" name="Nat. Commun.">
        <title>Thousands of microbial genomes shed light on interconnected biogeochemical processes in an aquifer system.</title>
        <authorList>
            <person name="Anantharaman K."/>
            <person name="Brown C.T."/>
            <person name="Hug L.A."/>
            <person name="Sharon I."/>
            <person name="Castelle C.J."/>
            <person name="Probst A.J."/>
            <person name="Thomas B.C."/>
            <person name="Singh A."/>
            <person name="Wilkins M.J."/>
            <person name="Karaoz U."/>
            <person name="Brodie E.L."/>
            <person name="Williams K.H."/>
            <person name="Hubbard S.S."/>
            <person name="Banfield J.F."/>
        </authorList>
    </citation>
    <scope>NUCLEOTIDE SEQUENCE [LARGE SCALE GENOMIC DNA]</scope>
</reference>
<keyword evidence="1" id="KW-0472">Membrane</keyword>
<comment type="caution">
    <text evidence="2">The sequence shown here is derived from an EMBL/GenBank/DDBJ whole genome shotgun (WGS) entry which is preliminary data.</text>
</comment>
<accession>A0A1F6G7Y4</accession>
<evidence type="ECO:0000256" key="1">
    <source>
        <dbReference type="SAM" id="Phobius"/>
    </source>
</evidence>
<evidence type="ECO:0000313" key="2">
    <source>
        <dbReference type="EMBL" id="OGG94204.1"/>
    </source>
</evidence>
<evidence type="ECO:0000313" key="3">
    <source>
        <dbReference type="Proteomes" id="UP000176867"/>
    </source>
</evidence>
<dbReference type="EMBL" id="MFMU01000001">
    <property type="protein sequence ID" value="OGG94204.1"/>
    <property type="molecule type" value="Genomic_DNA"/>
</dbReference>
<protein>
    <submittedName>
        <fullName evidence="2">Uncharacterized protein</fullName>
    </submittedName>
</protein>
<dbReference type="AlphaFoldDB" id="A0A1F6G7Y4"/>
<keyword evidence="1" id="KW-0812">Transmembrane</keyword>
<feature type="transmembrane region" description="Helical" evidence="1">
    <location>
        <begin position="41"/>
        <end position="61"/>
    </location>
</feature>
<proteinExistence type="predicted"/>
<gene>
    <name evidence="2" type="ORF">A2609_02750</name>
</gene>
<organism evidence="2 3">
    <name type="scientific">Candidatus Kaiserbacteria bacterium RIFOXYD1_FULL_47_14</name>
    <dbReference type="NCBI Taxonomy" id="1798533"/>
    <lineage>
        <taxon>Bacteria</taxon>
        <taxon>Candidatus Kaiseribacteriota</taxon>
    </lineage>
</organism>
<name>A0A1F6G7Y4_9BACT</name>
<sequence length="112" mass="12650">MDEQRQTAVGKKLTYTVVPGQAGNLSNSYTKGETDKKFKDINYIVIGVVAVLLLMVATLLIDSFHINSAIYKEYSQKTTSVETSQKVNQELLEQNKKNQEIIIELQTQLLKK</sequence>
<dbReference type="STRING" id="1798533.A2609_02750"/>
<keyword evidence="1" id="KW-1133">Transmembrane helix</keyword>
<dbReference type="Proteomes" id="UP000176867">
    <property type="component" value="Unassembled WGS sequence"/>
</dbReference>